<evidence type="ECO:0000313" key="2">
    <source>
        <dbReference type="EMBL" id="KAJ7190499.1"/>
    </source>
</evidence>
<gene>
    <name evidence="2" type="ORF">GGX14DRAFT_604109</name>
</gene>
<reference evidence="2" key="1">
    <citation type="submission" date="2023-03" db="EMBL/GenBank/DDBJ databases">
        <title>Massive genome expansion in bonnet fungi (Mycena s.s.) driven by repeated elements and novel gene families across ecological guilds.</title>
        <authorList>
            <consortium name="Lawrence Berkeley National Laboratory"/>
            <person name="Harder C.B."/>
            <person name="Miyauchi S."/>
            <person name="Viragh M."/>
            <person name="Kuo A."/>
            <person name="Thoen E."/>
            <person name="Andreopoulos B."/>
            <person name="Lu D."/>
            <person name="Skrede I."/>
            <person name="Drula E."/>
            <person name="Henrissat B."/>
            <person name="Morin E."/>
            <person name="Kohler A."/>
            <person name="Barry K."/>
            <person name="LaButti K."/>
            <person name="Morin E."/>
            <person name="Salamov A."/>
            <person name="Lipzen A."/>
            <person name="Mereny Z."/>
            <person name="Hegedus B."/>
            <person name="Baldrian P."/>
            <person name="Stursova M."/>
            <person name="Weitz H."/>
            <person name="Taylor A."/>
            <person name="Grigoriev I.V."/>
            <person name="Nagy L.G."/>
            <person name="Martin F."/>
            <person name="Kauserud H."/>
        </authorList>
    </citation>
    <scope>NUCLEOTIDE SEQUENCE</scope>
    <source>
        <strain evidence="2">9144</strain>
    </source>
</reference>
<dbReference type="Proteomes" id="UP001219525">
    <property type="component" value="Unassembled WGS sequence"/>
</dbReference>
<name>A0AAD6UM22_9AGAR</name>
<sequence length="1383" mass="151913">MDTPAPTRSPRESFSMFRPTPARATRDVHKPLLAARFPTSHARSTRGLSTTRYIAVLLKKHCRRTILPQLGDLEGLWLVSHRWRILMEWHGCTGAKRQVVNVLAQREFRPNTPPHLSRTEMQGGHNLEPALSPCPTGRPPPFARGCISQDPPPYRMRNLQNTSPDRSLNQEFIYGCSMSALASTAPHARVDYTCPPFNCRASLSARRVVGGISTLHCVTARDWALFTSQYNSVMLSFSFVFHLRHATATHLGPPGLDSMHVRTTSPISFSLWTALSPELPGADVAGYRRGLYPLPDTLRSPSPARRSLHDVCCTRARARAPSRRLCRKASRVRGRDHSPPRVLRTNWTFVDVGRTRRGVGRRMKHMPRGHDLVGVDLYEHRPSTREDVDRTPRHLVEALATLRFPSAAGRRAWTGWGGMAGATTSVPRDAKSPRPDYHAQPPPLEERLTLKAALIYIPQKSGALGSAVCVTSWDAYGRIVALSRVADFFATHPPRPSDPPGSTLYTLRMLGIVCSSLFLDGLVDRVTRSGWRDTGEHYIRTSMLDAQGPSNADRCTRARVGRAQHAYVPQDIEPRRLRPQSGESYVAANPFRLSGILGELKIPRRCRPTPTASALHLIATTLSHRSHYFIPLPWTTRNRPGAQRRTRQRGVCSGPLSVPADVTPQTSPPLSNGSKGPATSGSYCRLCEWRARFTSAARTMLSFSAVTDGMRDGMHCIRLPCRMHTGARCRADRKRKRTSMWWGLGWRRDVLACRPCAREHSDGGTAAIGPAPAARRPLLAARVPLPNAHACGSRNTRHPSLLPPTASPYRYHVPTCPRASCYLLAIYPPLLPATRPCPPPVAITLAASTSSAQQVPAPVLAFSGHSNSGAGGCTYRSTAGAAHETSTIVSFRPKFRLSISTASWASTPKRARERRGQRTIVERDTSIWRGGTLPNFTQPGVFVPSPTSHTAAAGASANAAPRRARLKLTRSPLYRARASVYTSSTPAPTLAIVLAGAAQPSRLLTTVTHTTVADVGFGLSRTTWRHGSFLTDAVLEAGRAWWSTDTYLSLLLDDGYTWGPVIPGGGTLTISPAFESCMAVWAASFVGIGLWRCRPGRAIPFKFAEAVHATASGLSSLSRCFFRRHLSPSYTSIFLCPGCNARRRPGLHARALALHRSALLQRTGSGDAHQVAGPVSCGVDVSPKSARLTPTSTRHPTSTKLRRRRVAGEVQWGRFTEGNGSATAGTTCSGKRAKTLEYVFVSLLLHDQERRKCPHPLNQARLEPTYNSLLGTLQDGRAGLSKNKFNKQMHDLYKTVSHQVKCLRQPCPRIILFRNPVSSILIWKPGFRETHYCSISFNSNDLLGRDILYEKNNSYGISAELISHQTSLKMAIFDGISSSGLIG</sequence>
<feature type="region of interest" description="Disordered" evidence="1">
    <location>
        <begin position="1183"/>
        <end position="1204"/>
    </location>
</feature>
<dbReference type="EMBL" id="JARJCW010000148">
    <property type="protein sequence ID" value="KAJ7190499.1"/>
    <property type="molecule type" value="Genomic_DNA"/>
</dbReference>
<feature type="compositionally biased region" description="Polar residues" evidence="1">
    <location>
        <begin position="1188"/>
        <end position="1199"/>
    </location>
</feature>
<protein>
    <submittedName>
        <fullName evidence="2">Uncharacterized protein</fullName>
    </submittedName>
</protein>
<organism evidence="2 3">
    <name type="scientific">Mycena pura</name>
    <dbReference type="NCBI Taxonomy" id="153505"/>
    <lineage>
        <taxon>Eukaryota</taxon>
        <taxon>Fungi</taxon>
        <taxon>Dikarya</taxon>
        <taxon>Basidiomycota</taxon>
        <taxon>Agaricomycotina</taxon>
        <taxon>Agaricomycetes</taxon>
        <taxon>Agaricomycetidae</taxon>
        <taxon>Agaricales</taxon>
        <taxon>Marasmiineae</taxon>
        <taxon>Mycenaceae</taxon>
        <taxon>Mycena</taxon>
    </lineage>
</organism>
<feature type="compositionally biased region" description="Polar residues" evidence="1">
    <location>
        <begin position="663"/>
        <end position="680"/>
    </location>
</feature>
<comment type="caution">
    <text evidence="2">The sequence shown here is derived from an EMBL/GenBank/DDBJ whole genome shotgun (WGS) entry which is preliminary data.</text>
</comment>
<evidence type="ECO:0000313" key="3">
    <source>
        <dbReference type="Proteomes" id="UP001219525"/>
    </source>
</evidence>
<feature type="region of interest" description="Disordered" evidence="1">
    <location>
        <begin position="637"/>
        <end position="680"/>
    </location>
</feature>
<evidence type="ECO:0000256" key="1">
    <source>
        <dbReference type="SAM" id="MobiDB-lite"/>
    </source>
</evidence>
<proteinExistence type="predicted"/>
<accession>A0AAD6UM22</accession>
<keyword evidence="3" id="KW-1185">Reference proteome</keyword>
<feature type="region of interest" description="Disordered" evidence="1">
    <location>
        <begin position="1"/>
        <end position="21"/>
    </location>
</feature>